<evidence type="ECO:0000256" key="1">
    <source>
        <dbReference type="SAM" id="MobiDB-lite"/>
    </source>
</evidence>
<evidence type="ECO:0000256" key="2">
    <source>
        <dbReference type="SAM" id="Phobius"/>
    </source>
</evidence>
<accession>A0AA40KGI1</accession>
<dbReference type="Proteomes" id="UP001177670">
    <property type="component" value="Unassembled WGS sequence"/>
</dbReference>
<keyword evidence="2" id="KW-0812">Transmembrane</keyword>
<feature type="transmembrane region" description="Helical" evidence="2">
    <location>
        <begin position="64"/>
        <end position="84"/>
    </location>
</feature>
<comment type="caution">
    <text evidence="3">The sequence shown here is derived from an EMBL/GenBank/DDBJ whole genome shotgun (WGS) entry which is preliminary data.</text>
</comment>
<evidence type="ECO:0000313" key="4">
    <source>
        <dbReference type="Proteomes" id="UP001177670"/>
    </source>
</evidence>
<dbReference type="EMBL" id="JAHYIQ010000037">
    <property type="protein sequence ID" value="KAK1119331.1"/>
    <property type="molecule type" value="Genomic_DNA"/>
</dbReference>
<organism evidence="3 4">
    <name type="scientific">Melipona bicolor</name>
    <dbReference type="NCBI Taxonomy" id="60889"/>
    <lineage>
        <taxon>Eukaryota</taxon>
        <taxon>Metazoa</taxon>
        <taxon>Ecdysozoa</taxon>
        <taxon>Arthropoda</taxon>
        <taxon>Hexapoda</taxon>
        <taxon>Insecta</taxon>
        <taxon>Pterygota</taxon>
        <taxon>Neoptera</taxon>
        <taxon>Endopterygota</taxon>
        <taxon>Hymenoptera</taxon>
        <taxon>Apocrita</taxon>
        <taxon>Aculeata</taxon>
        <taxon>Apoidea</taxon>
        <taxon>Anthophila</taxon>
        <taxon>Apidae</taxon>
        <taxon>Melipona</taxon>
    </lineage>
</organism>
<feature type="region of interest" description="Disordered" evidence="1">
    <location>
        <begin position="1"/>
        <end position="21"/>
    </location>
</feature>
<keyword evidence="2" id="KW-1133">Transmembrane helix</keyword>
<dbReference type="AlphaFoldDB" id="A0AA40KGI1"/>
<protein>
    <submittedName>
        <fullName evidence="3">Uncharacterized protein</fullName>
    </submittedName>
</protein>
<proteinExistence type="predicted"/>
<gene>
    <name evidence="3" type="ORF">K0M31_013517</name>
</gene>
<sequence length="157" mass="17305">MEQIYSAAGDEIRKKKGNKARDIGRKVAEEAIEDKEGRTERKGISSKKSTERVVPTALFFPPTLVVPSIFVPALVSVFCAGRVARCRPSVSSLSPTPDQLSVVFSFARRKSRIVPRATLTTPPSPSFRHAASEVVRCDSRDMFNFSIRSRPGTLIVL</sequence>
<evidence type="ECO:0000313" key="3">
    <source>
        <dbReference type="EMBL" id="KAK1119331.1"/>
    </source>
</evidence>
<name>A0AA40KGI1_9HYME</name>
<keyword evidence="2" id="KW-0472">Membrane</keyword>
<keyword evidence="4" id="KW-1185">Reference proteome</keyword>
<reference evidence="3" key="1">
    <citation type="submission" date="2021-10" db="EMBL/GenBank/DDBJ databases">
        <title>Melipona bicolor Genome sequencing and assembly.</title>
        <authorList>
            <person name="Araujo N.S."/>
            <person name="Arias M.C."/>
        </authorList>
    </citation>
    <scope>NUCLEOTIDE SEQUENCE</scope>
    <source>
        <strain evidence="3">USP_2M_L1-L4_2017</strain>
        <tissue evidence="3">Whole body</tissue>
    </source>
</reference>